<feature type="region of interest" description="Disordered" evidence="1">
    <location>
        <begin position="553"/>
        <end position="574"/>
    </location>
</feature>
<accession>A0ABP7AZ87</accession>
<name>A0ABP7AZ87_9ACTN</name>
<dbReference type="EMBL" id="BAAAZP010000003">
    <property type="protein sequence ID" value="GAA3643446.1"/>
    <property type="molecule type" value="Genomic_DNA"/>
</dbReference>
<comment type="caution">
    <text evidence="2">The sequence shown here is derived from an EMBL/GenBank/DDBJ whole genome shotgun (WGS) entry which is preliminary data.</text>
</comment>
<evidence type="ECO:0000313" key="2">
    <source>
        <dbReference type="EMBL" id="GAA3643446.1"/>
    </source>
</evidence>
<gene>
    <name evidence="2" type="ORF">GCM10022224_002280</name>
</gene>
<organism evidence="2 3">
    <name type="scientific">Nonomuraea antimicrobica</name>
    <dbReference type="NCBI Taxonomy" id="561173"/>
    <lineage>
        <taxon>Bacteria</taxon>
        <taxon>Bacillati</taxon>
        <taxon>Actinomycetota</taxon>
        <taxon>Actinomycetes</taxon>
        <taxon>Streptosporangiales</taxon>
        <taxon>Streptosporangiaceae</taxon>
        <taxon>Nonomuraea</taxon>
    </lineage>
</organism>
<protein>
    <submittedName>
        <fullName evidence="2">Uncharacterized protein</fullName>
    </submittedName>
</protein>
<sequence length="574" mass="62490">MVATAALPVSVAAGATSGPTSEPGSVAPGRGDGPGPTFLTRFVARDPGVPVAVAGTVVLRADECASRLVVAREGAGTVREVVPPELACDEGYMRYELDTAALEANVPHTAEIHDATGEVTDRIAFTPVARVRGVVPALPKGVYVTNGWADAPVAAGLRYIEEVRGAVPVWVQGIAVIVAWRTLQPDPSLPLDTARIDEALDYAERQRLLRGGLPLPTIFIVKAGDYATPTWYYQRLGRPAYHFPGGEGVGTLPWDYVMGDLFAAVTSQIAARYDGRAEYPDFAGIYLSGAGTPHYPEMWSSRPTRCGVWNADVGVLGRIDYADFTWDPPGCPVQPALPDPLKQAEAYVSTTRLMASQFTRTTLIAMLDVTPPAEGRNRTTTAMEHILDQGFDTVFGDAADRYTVGVTNPGRHTFDPNNHNFREKDWHKYRVLAAYAERHPVFRLMELGPTQFGPPPVEGSGTPGWYLPTADPAADRYAMREVVRYCAGPAEDDPNRYERYVDADADGADDFDVACDGMIIHRTNLDAAYRVHQWVFDRCTVWQAAWDVWTDSTPPVPTTGDYCEEPAPARPPAR</sequence>
<evidence type="ECO:0000256" key="1">
    <source>
        <dbReference type="SAM" id="MobiDB-lite"/>
    </source>
</evidence>
<proteinExistence type="predicted"/>
<dbReference type="Proteomes" id="UP001500902">
    <property type="component" value="Unassembled WGS sequence"/>
</dbReference>
<reference evidence="3" key="1">
    <citation type="journal article" date="2019" name="Int. J. Syst. Evol. Microbiol.">
        <title>The Global Catalogue of Microorganisms (GCM) 10K type strain sequencing project: providing services to taxonomists for standard genome sequencing and annotation.</title>
        <authorList>
            <consortium name="The Broad Institute Genomics Platform"/>
            <consortium name="The Broad Institute Genome Sequencing Center for Infectious Disease"/>
            <person name="Wu L."/>
            <person name="Ma J."/>
        </authorList>
    </citation>
    <scope>NUCLEOTIDE SEQUENCE [LARGE SCALE GENOMIC DNA]</scope>
    <source>
        <strain evidence="3">JCM 16904</strain>
    </source>
</reference>
<feature type="region of interest" description="Disordered" evidence="1">
    <location>
        <begin position="13"/>
        <end position="34"/>
    </location>
</feature>
<keyword evidence="3" id="KW-1185">Reference proteome</keyword>
<evidence type="ECO:0000313" key="3">
    <source>
        <dbReference type="Proteomes" id="UP001500902"/>
    </source>
</evidence>